<dbReference type="EMBL" id="BSEV01000007">
    <property type="protein sequence ID" value="GLK10250.1"/>
    <property type="molecule type" value="Genomic_DNA"/>
</dbReference>
<accession>A0A9W6I3F0</accession>
<evidence type="ECO:0000313" key="2">
    <source>
        <dbReference type="Proteomes" id="UP001143474"/>
    </source>
</evidence>
<protein>
    <submittedName>
        <fullName evidence="1">Uncharacterized protein</fullName>
    </submittedName>
</protein>
<dbReference type="RefSeq" id="WP_271218684.1">
    <property type="nucleotide sequence ID" value="NZ_BAAAVD010000042.1"/>
</dbReference>
<proteinExistence type="predicted"/>
<name>A0A9W6I3F0_9ACTN</name>
<reference evidence="1" key="2">
    <citation type="submission" date="2023-01" db="EMBL/GenBank/DDBJ databases">
        <authorList>
            <person name="Sun Q."/>
            <person name="Evtushenko L."/>
        </authorList>
    </citation>
    <scope>NUCLEOTIDE SEQUENCE</scope>
    <source>
        <strain evidence="1">VKM Ac-2007</strain>
    </source>
</reference>
<reference evidence="1" key="1">
    <citation type="journal article" date="2014" name="Int. J. Syst. Evol. Microbiol.">
        <title>Complete genome sequence of Corynebacterium casei LMG S-19264T (=DSM 44701T), isolated from a smear-ripened cheese.</title>
        <authorList>
            <consortium name="US DOE Joint Genome Institute (JGI-PGF)"/>
            <person name="Walter F."/>
            <person name="Albersmeier A."/>
            <person name="Kalinowski J."/>
            <person name="Ruckert C."/>
        </authorList>
    </citation>
    <scope>NUCLEOTIDE SEQUENCE</scope>
    <source>
        <strain evidence="1">VKM Ac-2007</strain>
    </source>
</reference>
<organism evidence="1 2">
    <name type="scientific">Streptosporangium carneum</name>
    <dbReference type="NCBI Taxonomy" id="47481"/>
    <lineage>
        <taxon>Bacteria</taxon>
        <taxon>Bacillati</taxon>
        <taxon>Actinomycetota</taxon>
        <taxon>Actinomycetes</taxon>
        <taxon>Streptosporangiales</taxon>
        <taxon>Streptosporangiaceae</taxon>
        <taxon>Streptosporangium</taxon>
    </lineage>
</organism>
<sequence length="52" mass="5661">MLDPVRPDGGYVKDPVLNFEYLAAGEVVPVHVHSDEEVPVIDEGEAEAFHDG</sequence>
<dbReference type="Proteomes" id="UP001143474">
    <property type="component" value="Unassembled WGS sequence"/>
</dbReference>
<evidence type="ECO:0000313" key="1">
    <source>
        <dbReference type="EMBL" id="GLK10250.1"/>
    </source>
</evidence>
<keyword evidence="2" id="KW-1185">Reference proteome</keyword>
<dbReference type="AlphaFoldDB" id="A0A9W6I3F0"/>
<gene>
    <name evidence="1" type="ORF">GCM10017600_36560</name>
</gene>
<comment type="caution">
    <text evidence="1">The sequence shown here is derived from an EMBL/GenBank/DDBJ whole genome shotgun (WGS) entry which is preliminary data.</text>
</comment>